<dbReference type="InterPro" id="IPR021615">
    <property type="entry name" value="Omp28"/>
</dbReference>
<accession>A0A7V4U2C3</accession>
<dbReference type="InterPro" id="IPR013229">
    <property type="entry name" value="PEGA"/>
</dbReference>
<comment type="caution">
    <text evidence="2">The sequence shown here is derived from an EMBL/GenBank/DDBJ whole genome shotgun (WGS) entry which is preliminary data.</text>
</comment>
<dbReference type="InterPro" id="IPR013783">
    <property type="entry name" value="Ig-like_fold"/>
</dbReference>
<dbReference type="AlphaFoldDB" id="A0A7V4U2C3"/>
<dbReference type="Proteomes" id="UP000885779">
    <property type="component" value="Unassembled WGS sequence"/>
</dbReference>
<evidence type="ECO:0000259" key="1">
    <source>
        <dbReference type="Pfam" id="PF08308"/>
    </source>
</evidence>
<organism evidence="2">
    <name type="scientific">Caldithrix abyssi</name>
    <dbReference type="NCBI Taxonomy" id="187145"/>
    <lineage>
        <taxon>Bacteria</taxon>
        <taxon>Pseudomonadati</taxon>
        <taxon>Calditrichota</taxon>
        <taxon>Calditrichia</taxon>
        <taxon>Calditrichales</taxon>
        <taxon>Calditrichaceae</taxon>
        <taxon>Caldithrix</taxon>
    </lineage>
</organism>
<dbReference type="Gene3D" id="2.60.40.10">
    <property type="entry name" value="Immunoglobulins"/>
    <property type="match status" value="1"/>
</dbReference>
<feature type="domain" description="PEGA" evidence="1">
    <location>
        <begin position="34"/>
        <end position="104"/>
    </location>
</feature>
<dbReference type="Pfam" id="PF11551">
    <property type="entry name" value="Omp28"/>
    <property type="match status" value="1"/>
</dbReference>
<name>A0A7V4U2C3_CALAY</name>
<proteinExistence type="predicted"/>
<dbReference type="PANTHER" id="PTHR36194">
    <property type="entry name" value="S-LAYER-LIKE PROTEIN"/>
    <property type="match status" value="1"/>
</dbReference>
<evidence type="ECO:0000313" key="2">
    <source>
        <dbReference type="EMBL" id="HGY55584.1"/>
    </source>
</evidence>
<sequence length="401" mass="44779">MKKSVIFPIIILSFLNSCGLKQPTQGMGPERDNGSIYVKSNPAGAQIILDGTDQGKVTPDTLYAVPVGNHTIRLFKEGYQSKPDSFVVTVEKNKLTALAVTLEKIERLGKIEVHSFPEGGEIVVDGQTTGRSTPDTIALEPGPHLIEIIKNGYRNQAKEINILQDSTVVFNANLPIFQRVLFESFANVSCIPCVPATENLLRFVEKDTTNQYAIIEYFAFWPSRNDPFYNVAPDDVNERLQYYTISGLPTLYLNGLVKLTDEDVKDSTKLDQSFYNTLNEQNSPVGISVSKQREGNTLTVQIEVFDFDSNFLGTDHKLFVAIIENEIHLSEPPGSNGLKDFEYVFRGFLSSSTGDPITLPAVPFTITYQIDWPNDWNYENSRIVAFIQTEASKRVVQSSIN</sequence>
<feature type="domain" description="PEGA" evidence="1">
    <location>
        <begin position="109"/>
        <end position="175"/>
    </location>
</feature>
<reference evidence="2" key="1">
    <citation type="journal article" date="2020" name="mSystems">
        <title>Genome- and Community-Level Interaction Insights into Carbon Utilization and Element Cycling Functions of Hydrothermarchaeota in Hydrothermal Sediment.</title>
        <authorList>
            <person name="Zhou Z."/>
            <person name="Liu Y."/>
            <person name="Xu W."/>
            <person name="Pan J."/>
            <person name="Luo Z.H."/>
            <person name="Li M."/>
        </authorList>
    </citation>
    <scope>NUCLEOTIDE SEQUENCE [LARGE SCALE GENOMIC DNA]</scope>
    <source>
        <strain evidence="2">HyVt-577</strain>
    </source>
</reference>
<dbReference type="EMBL" id="DRQG01000072">
    <property type="protein sequence ID" value="HGY55584.1"/>
    <property type="molecule type" value="Genomic_DNA"/>
</dbReference>
<protein>
    <submittedName>
        <fullName evidence="2">PEGA domain-containing protein</fullName>
    </submittedName>
</protein>
<gene>
    <name evidence="2" type="ORF">ENK44_07790</name>
</gene>
<dbReference type="Pfam" id="PF08308">
    <property type="entry name" value="PEGA"/>
    <property type="match status" value="2"/>
</dbReference>
<dbReference type="PANTHER" id="PTHR36194:SF1">
    <property type="entry name" value="S-LAYER-LIKE PROTEIN"/>
    <property type="match status" value="1"/>
</dbReference>